<dbReference type="Pfam" id="PF23189">
    <property type="entry name" value="UPF0261_C"/>
    <property type="match status" value="1"/>
</dbReference>
<dbReference type="CDD" id="cd15488">
    <property type="entry name" value="Tm-1-like"/>
    <property type="match status" value="1"/>
</dbReference>
<dbReference type="Gene3D" id="3.40.50.12020">
    <property type="entry name" value="Uncharacterised protein family UPF0261, NN domain"/>
    <property type="match status" value="1"/>
</dbReference>
<dbReference type="InterPro" id="IPR044122">
    <property type="entry name" value="UPF0261_N"/>
</dbReference>
<gene>
    <name evidence="3" type="ORF">Arub01_39730</name>
</gene>
<dbReference type="InterPro" id="IPR008322">
    <property type="entry name" value="UPF0261"/>
</dbReference>
<dbReference type="PANTHER" id="PTHR31862">
    <property type="entry name" value="UPF0261 DOMAIN PROTEIN (AFU_ORTHOLOGUE AFUA_1G10120)"/>
    <property type="match status" value="1"/>
</dbReference>
<proteinExistence type="predicted"/>
<dbReference type="Gene3D" id="3.40.50.12030">
    <property type="entry name" value="Uncharacterised protein family UPF0261, NC domain"/>
    <property type="match status" value="1"/>
</dbReference>
<dbReference type="InterPro" id="IPR051353">
    <property type="entry name" value="Tobamovirus_resist_UPF0261"/>
</dbReference>
<dbReference type="RefSeq" id="WP_067907483.1">
    <property type="nucleotide sequence ID" value="NZ_BSRZ01000010.1"/>
</dbReference>
<dbReference type="Proteomes" id="UP001165124">
    <property type="component" value="Unassembled WGS sequence"/>
</dbReference>
<accession>A0A9W6PWG8</accession>
<evidence type="ECO:0000313" key="3">
    <source>
        <dbReference type="EMBL" id="GLW65729.1"/>
    </source>
</evidence>
<comment type="caution">
    <text evidence="3">The sequence shown here is derived from an EMBL/GenBank/DDBJ whole genome shotgun (WGS) entry which is preliminary data.</text>
</comment>
<dbReference type="PANTHER" id="PTHR31862:SF1">
    <property type="entry name" value="UPF0261 DOMAIN PROTEIN (AFU_ORTHOLOGUE AFUA_1G10120)"/>
    <property type="match status" value="1"/>
</dbReference>
<feature type="domain" description="UPF0261" evidence="1">
    <location>
        <begin position="2"/>
        <end position="175"/>
    </location>
</feature>
<name>A0A9W6PWG8_9ACTN</name>
<dbReference type="NCBIfam" id="NF002674">
    <property type="entry name" value="PRK02399.1-2"/>
    <property type="match status" value="1"/>
</dbReference>
<reference evidence="3" key="1">
    <citation type="submission" date="2023-02" db="EMBL/GenBank/DDBJ databases">
        <title>Actinomadura rubrobrunea NBRC 14622.</title>
        <authorList>
            <person name="Ichikawa N."/>
            <person name="Sato H."/>
            <person name="Tonouchi N."/>
        </authorList>
    </citation>
    <scope>NUCLEOTIDE SEQUENCE</scope>
    <source>
        <strain evidence="3">NBRC 14622</strain>
    </source>
</reference>
<feature type="domain" description="UPF0261" evidence="2">
    <location>
        <begin position="187"/>
        <end position="402"/>
    </location>
</feature>
<keyword evidence="4" id="KW-1185">Reference proteome</keyword>
<dbReference type="PIRSF" id="PIRSF033271">
    <property type="entry name" value="UCP033271"/>
    <property type="match status" value="1"/>
</dbReference>
<evidence type="ECO:0000259" key="1">
    <source>
        <dbReference type="Pfam" id="PF06792"/>
    </source>
</evidence>
<dbReference type="Pfam" id="PF06792">
    <property type="entry name" value="UPF0261"/>
    <property type="match status" value="1"/>
</dbReference>
<evidence type="ECO:0000259" key="2">
    <source>
        <dbReference type="Pfam" id="PF23189"/>
    </source>
</evidence>
<dbReference type="AlphaFoldDB" id="A0A9W6PWG8"/>
<protein>
    <submittedName>
        <fullName evidence="3">Uncharacterized protein</fullName>
    </submittedName>
</protein>
<sequence>MPTVVLLGTLDTKGAEHAWLRERLVRLGNAVILVDTGVLDEPQTVADVPREEVARAAGTTLAELRAQGDRGVAVAAMARGAARIVTRLYEEGRLHGVASVGGSGNSSISAAAMRALPLGVPKLLVSSMASGDVSPYVGGSDLTLMYTVVDVAGLNRVSLPILANAADAISGMAAGFAAGRPAPPDDRPLIGATMAGVTTPGVRAAARRLADLGYETLVFHATGAGGRSFEEMTGGGAFAGVLDATLLELSTELVGGVGAAGPDRLRGAGRHGLPQVVSLGALDMAKFGPRVPERFRDRHVHVHNPSVTVIRTTPQECAELGRRVAARLRGAAGPTSLFLPLRGLSTLSGPGGPYHSPSTDAVLFDAVRDGLRGSAVEIVELDTHLNDPAFGAAMADRLHELITGARLPAGATRTAP</sequence>
<dbReference type="InterPro" id="IPR056778">
    <property type="entry name" value="UPF0261_C"/>
</dbReference>
<dbReference type="EMBL" id="BSRZ01000010">
    <property type="protein sequence ID" value="GLW65729.1"/>
    <property type="molecule type" value="Genomic_DNA"/>
</dbReference>
<evidence type="ECO:0000313" key="4">
    <source>
        <dbReference type="Proteomes" id="UP001165124"/>
    </source>
</evidence>
<organism evidence="3 4">
    <name type="scientific">Actinomadura rubrobrunea</name>
    <dbReference type="NCBI Taxonomy" id="115335"/>
    <lineage>
        <taxon>Bacteria</taxon>
        <taxon>Bacillati</taxon>
        <taxon>Actinomycetota</taxon>
        <taxon>Actinomycetes</taxon>
        <taxon>Streptosporangiales</taxon>
        <taxon>Thermomonosporaceae</taxon>
        <taxon>Actinomadura</taxon>
    </lineage>
</organism>